<gene>
    <name evidence="5" type="ORF">CKU37_11085</name>
</gene>
<feature type="compositionally biased region" description="Low complexity" evidence="3">
    <location>
        <begin position="89"/>
        <end position="121"/>
    </location>
</feature>
<proteinExistence type="predicted"/>
<evidence type="ECO:0000256" key="2">
    <source>
        <dbReference type="PROSITE-ProRule" id="PRU00591"/>
    </source>
</evidence>
<reference evidence="5 6" key="1">
    <citation type="submission" date="2017-08" db="EMBL/GenBank/DDBJ databases">
        <title>Streptococcus salivarius strain HS0302 Genome.</title>
        <authorList>
            <person name="Smith J."/>
            <person name="Deng P."/>
            <person name="Geng M."/>
        </authorList>
    </citation>
    <scope>NUCLEOTIDE SEQUENCE [LARGE SCALE GENOMIC DNA]</scope>
    <source>
        <strain evidence="5 6">HS0302</strain>
    </source>
</reference>
<evidence type="ECO:0000256" key="4">
    <source>
        <dbReference type="SAM" id="SignalP"/>
    </source>
</evidence>
<comment type="caution">
    <text evidence="5">The sequence shown here is derived from an EMBL/GenBank/DDBJ whole genome shotgun (WGS) entry which is preliminary data.</text>
</comment>
<keyword evidence="5" id="KW-0808">Transferase</keyword>
<name>A0AA45HTM4_STRSL</name>
<organism evidence="5 6">
    <name type="scientific">Streptococcus salivarius</name>
    <dbReference type="NCBI Taxonomy" id="1304"/>
    <lineage>
        <taxon>Bacteria</taxon>
        <taxon>Bacillati</taxon>
        <taxon>Bacillota</taxon>
        <taxon>Bacilli</taxon>
        <taxon>Lactobacillales</taxon>
        <taxon>Streptococcaceae</taxon>
        <taxon>Streptococcus</taxon>
    </lineage>
</organism>
<accession>A0AA45HTM4</accession>
<dbReference type="Pfam" id="PF19127">
    <property type="entry name" value="Choline_bind_3"/>
    <property type="match status" value="5"/>
</dbReference>
<sequence>MKVHSNFTGQKSKKRLIAFSCATALASFAFIARPAFAEEAKVDNSSNLDTTAATTANVETTADLVETKVVEAPATTENVASTESTTNVSEQATTSTASSETASETASTTASESQAPAESASGQTREAVTTDRAAGETATPTADTNSETNITGGQYYSDNQGNWYYKDTNGKNLVGEQTIDGQNVYFRSNGQQVKGPLIGWKNRLFRYYDVDTGQLWTNRYLEYQGNWYYLGENGYPLTGEQTINGQEVYFDYKGVQIKGDFSGETYSYPHMTFYYDADSGARVRKEGLVNDKGGKTYYLNNDGSKFTGVREIDGNLFYFKIYDATTPVYIGSLQKGISISLEEGKNSPRGNSYGYGNPTKITRRYYFDPITGQAVKNRYVQENDGWYYYAEDGNAIRPQDGEVNIDGQIVYLYANGRQAKGELVLDNGVLRYYDPNSGARVSNTTLTVNGMTYRFDENGIGTDAPNPNGYYSDDNGNWYYKNANGDNLTGAQIINGQKVFFRENGQQVKGAYTNARNNLVHYFDPDSGELATNRYIEYNKSWYYVDKNGNTLKGAHTIDGHEVIFSRYEGTQVKGWFAHDGVYMPEYFYDKNNGYKVNYSGFVKNSFGDTYYHDETGRQVIGFKEIDGEFYYFTPGGASKYIRVASMEKNSLLYYTKDKIYYFGESGKAVKNRFIFTSGNWYYFNGDGTAAIGASEINGKKLYFNSRGEQIKGAFTPDGHYYDEISGELVTNQTRTIKGVTYHFDENGNATKV</sequence>
<dbReference type="AlphaFoldDB" id="A0AA45HTM4"/>
<dbReference type="PROSITE" id="PS51170">
    <property type="entry name" value="CW"/>
    <property type="match status" value="1"/>
</dbReference>
<dbReference type="RefSeq" id="WP_110981518.1">
    <property type="nucleotide sequence ID" value="NZ_NSIW01000019.1"/>
</dbReference>
<evidence type="ECO:0000256" key="3">
    <source>
        <dbReference type="SAM" id="MobiDB-lite"/>
    </source>
</evidence>
<dbReference type="EMBL" id="NSIW01000019">
    <property type="protein sequence ID" value="PZD55728.1"/>
    <property type="molecule type" value="Genomic_DNA"/>
</dbReference>
<keyword evidence="4" id="KW-0732">Signal</keyword>
<dbReference type="GO" id="GO:0016740">
    <property type="term" value="F:transferase activity"/>
    <property type="evidence" value="ECO:0007669"/>
    <property type="project" value="UniProtKB-KW"/>
</dbReference>
<dbReference type="InterPro" id="IPR018337">
    <property type="entry name" value="Cell_wall/Cho-bd_repeat"/>
</dbReference>
<dbReference type="Proteomes" id="UP000248776">
    <property type="component" value="Unassembled WGS sequence"/>
</dbReference>
<evidence type="ECO:0000313" key="6">
    <source>
        <dbReference type="Proteomes" id="UP000248776"/>
    </source>
</evidence>
<feature type="compositionally biased region" description="Polar residues" evidence="3">
    <location>
        <begin position="75"/>
        <end position="88"/>
    </location>
</feature>
<feature type="signal peptide" evidence="4">
    <location>
        <begin position="1"/>
        <end position="37"/>
    </location>
</feature>
<dbReference type="SUPFAM" id="SSF69360">
    <property type="entry name" value="Cell wall binding repeat"/>
    <property type="match status" value="3"/>
</dbReference>
<feature type="compositionally biased region" description="Polar residues" evidence="3">
    <location>
        <begin position="138"/>
        <end position="153"/>
    </location>
</feature>
<evidence type="ECO:0000256" key="1">
    <source>
        <dbReference type="ARBA" id="ARBA00022737"/>
    </source>
</evidence>
<dbReference type="Pfam" id="PF01473">
    <property type="entry name" value="Choline_bind_1"/>
    <property type="match status" value="3"/>
</dbReference>
<feature type="repeat" description="Cell wall-binding" evidence="2">
    <location>
        <begin position="671"/>
        <end position="690"/>
    </location>
</feature>
<feature type="chain" id="PRO_5041205030" evidence="4">
    <location>
        <begin position="38"/>
        <end position="753"/>
    </location>
</feature>
<protein>
    <submittedName>
        <fullName evidence="5">Glucosyl transferase</fullName>
    </submittedName>
</protein>
<evidence type="ECO:0000313" key="5">
    <source>
        <dbReference type="EMBL" id="PZD55728.1"/>
    </source>
</evidence>
<dbReference type="InterPro" id="IPR027636">
    <property type="entry name" value="Glucan-bd_rpt"/>
</dbReference>
<dbReference type="Gene3D" id="2.10.270.10">
    <property type="entry name" value="Cholin Binding"/>
    <property type="match status" value="5"/>
</dbReference>
<feature type="region of interest" description="Disordered" evidence="3">
    <location>
        <begin position="71"/>
        <end position="153"/>
    </location>
</feature>
<dbReference type="Gene3D" id="2.10.270.20">
    <property type="match status" value="1"/>
</dbReference>
<dbReference type="NCBIfam" id="TIGR04035">
    <property type="entry name" value="glucan_65_rpt"/>
    <property type="match status" value="6"/>
</dbReference>
<keyword evidence="1" id="KW-0677">Repeat</keyword>